<dbReference type="InterPro" id="IPR050749">
    <property type="entry name" value="Glycosyl_Hydrolase_47"/>
</dbReference>
<dbReference type="FunFam" id="1.50.10.10:FF:000037">
    <property type="entry name" value="alpha-1,2-Mannosidase"/>
    <property type="match status" value="1"/>
</dbReference>
<dbReference type="Gene3D" id="1.50.10.10">
    <property type="match status" value="1"/>
</dbReference>
<evidence type="ECO:0000256" key="5">
    <source>
        <dbReference type="ARBA" id="ARBA00023157"/>
    </source>
</evidence>
<dbReference type="Proteomes" id="UP000001631">
    <property type="component" value="Unassembled WGS sequence"/>
</dbReference>
<dbReference type="GO" id="GO:0016020">
    <property type="term" value="C:membrane"/>
    <property type="evidence" value="ECO:0007669"/>
    <property type="project" value="InterPro"/>
</dbReference>
<dbReference type="GO" id="GO:0005975">
    <property type="term" value="P:carbohydrate metabolic process"/>
    <property type="evidence" value="ECO:0007669"/>
    <property type="project" value="InterPro"/>
</dbReference>
<comment type="similarity">
    <text evidence="3 9">Belongs to the glycosyl hydrolase 47 family.</text>
</comment>
<gene>
    <name evidence="10" type="ORF">HCBG_07463</name>
</gene>
<evidence type="ECO:0000256" key="7">
    <source>
        <dbReference type="PIRSR" id="PIRSR601382-2"/>
    </source>
</evidence>
<sequence length="596" mass="67922">MTWIRRWVVTLACSFVFLFILLDVNQLSTGLGSSSFLPPTATRKQQVIRDWYKRHVIKHPVTSMVPLPTSKPVSIPKIQFQFGSEDPESKTIREARRDAVIQAFLHSWKGYKKYAWLKDELSPVDGGGRNPYGGWGATLVDTLDTLWLMGLEKEFKEAVSAVKHIDFSSSDTSLLNVFETNIRYLGGFLAAHDLTKGAYPILLQKAVEVGDLLYVAFDTPNRMPVLRWYWPGARDGDYQEASRLTVLAELGSLSLEFTRLSQITGDPKYYDAIQRITTILQEHQFSTKVPGLWPVSVDARTPSFERDRRFSFGAMADSLYEYLPKVRRYYRYKLEYLLLGGRNQQYKDMYEKALEVAKKHIFFRPMTKDSDDILISGTAFIAGTTRVTLRPQGQHLTCFVGGMVALAAKVFSRPEELDIARKLTEGCIWAYKATPSGVMPETFEVVPCEDSRDCKWRPESWFIGEIHEGASDSDYERMGREQGKVAGFSAIIHGGYSLRPEAIESVFILYRITGDKTLQDKGWEMFFAIEQHAKTEFAYGGLDDVASPNPTITNRMESFWTGETLKYFYLLFSEPDLASLDKYVFNTEAHPLLMGW</sequence>
<evidence type="ECO:0000256" key="2">
    <source>
        <dbReference type="ARBA" id="ARBA00004922"/>
    </source>
</evidence>
<name>C0NWD3_AJECG</name>
<dbReference type="SUPFAM" id="SSF48225">
    <property type="entry name" value="Seven-hairpin glycosidases"/>
    <property type="match status" value="1"/>
</dbReference>
<dbReference type="HOGENOM" id="CLU_003818_0_0_1"/>
<dbReference type="UniPathway" id="UPA00378"/>
<evidence type="ECO:0000313" key="11">
    <source>
        <dbReference type="Proteomes" id="UP000001631"/>
    </source>
</evidence>
<dbReference type="PANTHER" id="PTHR11742:SF49">
    <property type="entry name" value="ALPHA-1,2-MANNOSIDASE"/>
    <property type="match status" value="1"/>
</dbReference>
<feature type="disulfide bond" evidence="8">
    <location>
        <begin position="398"/>
        <end position="427"/>
    </location>
</feature>
<evidence type="ECO:0000256" key="6">
    <source>
        <dbReference type="PIRSR" id="PIRSR601382-1"/>
    </source>
</evidence>
<feature type="active site" description="Proton donor" evidence="6">
    <location>
        <position position="179"/>
    </location>
</feature>
<evidence type="ECO:0000256" key="1">
    <source>
        <dbReference type="ARBA" id="ARBA00001913"/>
    </source>
</evidence>
<dbReference type="InParanoid" id="C0NWD3"/>
<feature type="active site" evidence="6">
    <location>
        <position position="501"/>
    </location>
</feature>
<accession>C0NWD3</accession>
<feature type="active site" description="Proton donor" evidence="6">
    <location>
        <position position="441"/>
    </location>
</feature>
<comment type="cofactor">
    <cofactor evidence="1 7">
        <name>Ca(2+)</name>
        <dbReference type="ChEBI" id="CHEBI:29108"/>
    </cofactor>
</comment>
<dbReference type="InterPro" id="IPR036026">
    <property type="entry name" value="Seven-hairpin_glycosidases"/>
</dbReference>
<dbReference type="Pfam" id="PF01532">
    <property type="entry name" value="Glyco_hydro_47"/>
    <property type="match status" value="1"/>
</dbReference>
<dbReference type="GO" id="GO:0036503">
    <property type="term" value="P:ERAD pathway"/>
    <property type="evidence" value="ECO:0007669"/>
    <property type="project" value="UniProtKB-ARBA"/>
</dbReference>
<protein>
    <recommendedName>
        <fullName evidence="9">alpha-1,2-Mannosidase</fullName>
        <ecNumber evidence="9">3.2.1.-</ecNumber>
    </recommendedName>
</protein>
<evidence type="ECO:0000256" key="9">
    <source>
        <dbReference type="RuleBase" id="RU361193"/>
    </source>
</evidence>
<dbReference type="RefSeq" id="XP_045284719.1">
    <property type="nucleotide sequence ID" value="XM_045434512.1"/>
</dbReference>
<proteinExistence type="inferred from homology"/>
<dbReference type="GO" id="GO:0005783">
    <property type="term" value="C:endoplasmic reticulum"/>
    <property type="evidence" value="ECO:0007669"/>
    <property type="project" value="TreeGrafter"/>
</dbReference>
<dbReference type="EC" id="3.2.1.-" evidence="9"/>
<keyword evidence="9" id="KW-0326">Glycosidase</keyword>
<evidence type="ECO:0000313" key="10">
    <source>
        <dbReference type="EMBL" id="EEH04238.1"/>
    </source>
</evidence>
<keyword evidence="11" id="KW-1185">Reference proteome</keyword>
<dbReference type="InterPro" id="IPR001382">
    <property type="entry name" value="Glyco_hydro_47"/>
</dbReference>
<reference evidence="10" key="1">
    <citation type="submission" date="2009-02" db="EMBL/GenBank/DDBJ databases">
        <title>The Genome Sequence of Ajellomyces capsulatus strain G186AR.</title>
        <authorList>
            <consortium name="The Broad Institute Genome Sequencing Platform"/>
            <person name="Champion M."/>
            <person name="Cuomo C."/>
            <person name="Ma L.-J."/>
            <person name="Henn M.R."/>
            <person name="Sil A."/>
            <person name="Goldman B."/>
            <person name="Young S.K."/>
            <person name="Kodira C.D."/>
            <person name="Zeng Q."/>
            <person name="Koehrsen M."/>
            <person name="Alvarado L."/>
            <person name="Berlin A."/>
            <person name="Borenstein D."/>
            <person name="Chen Z."/>
            <person name="Engels R."/>
            <person name="Freedman E."/>
            <person name="Gellesch M."/>
            <person name="Goldberg J."/>
            <person name="Griggs A."/>
            <person name="Gujja S."/>
            <person name="Heiman D."/>
            <person name="Hepburn T."/>
            <person name="Howarth C."/>
            <person name="Jen D."/>
            <person name="Larson L."/>
            <person name="Lewis B."/>
            <person name="Mehta T."/>
            <person name="Park D."/>
            <person name="Pearson M."/>
            <person name="Roberts A."/>
            <person name="Saif S."/>
            <person name="Shea T."/>
            <person name="Shenoy N."/>
            <person name="Sisk P."/>
            <person name="Stolte C."/>
            <person name="Sykes S."/>
            <person name="Walk T."/>
            <person name="White J."/>
            <person name="Yandava C."/>
            <person name="Klein B."/>
            <person name="McEwen J.G."/>
            <person name="Puccia R."/>
            <person name="Goldman G.H."/>
            <person name="Felipe M.S."/>
            <person name="Nino-Vega G."/>
            <person name="San-Blas G."/>
            <person name="Taylor J."/>
            <person name="Mendoza L."/>
            <person name="Galagan J."/>
            <person name="Nusbaum C."/>
            <person name="Birren B."/>
        </authorList>
    </citation>
    <scope>NUCLEOTIDE SEQUENCE</scope>
    <source>
        <strain evidence="10">G186AR</strain>
    </source>
</reference>
<evidence type="ECO:0000256" key="4">
    <source>
        <dbReference type="ARBA" id="ARBA00022801"/>
    </source>
</evidence>
<dbReference type="EMBL" id="GG663374">
    <property type="protein sequence ID" value="EEH04238.1"/>
    <property type="molecule type" value="Genomic_DNA"/>
</dbReference>
<dbReference type="GO" id="GO:0004571">
    <property type="term" value="F:mannosyl-oligosaccharide 1,2-alpha-mannosidase activity"/>
    <property type="evidence" value="ECO:0007669"/>
    <property type="project" value="InterPro"/>
</dbReference>
<dbReference type="PRINTS" id="PR00747">
    <property type="entry name" value="GLYHDRLASE47"/>
</dbReference>
<evidence type="ECO:0000256" key="8">
    <source>
        <dbReference type="PIRSR" id="PIRSR601382-3"/>
    </source>
</evidence>
<dbReference type="STRING" id="447093.C0NWD3"/>
<dbReference type="InterPro" id="IPR012341">
    <property type="entry name" value="6hp_glycosidase-like_sf"/>
</dbReference>
<evidence type="ECO:0000256" key="3">
    <source>
        <dbReference type="ARBA" id="ARBA00007658"/>
    </source>
</evidence>
<dbReference type="PANTHER" id="PTHR11742">
    <property type="entry name" value="MANNOSYL-OLIGOSACCHARIDE ALPHA-1,2-MANNOSIDASE-RELATED"/>
    <property type="match status" value="1"/>
</dbReference>
<dbReference type="FunCoup" id="C0NWD3">
    <property type="interactions" value="97"/>
</dbReference>
<keyword evidence="7" id="KW-0479">Metal-binding</keyword>
<keyword evidence="5 8" id="KW-1015">Disulfide bond</keyword>
<feature type="binding site" evidence="7">
    <location>
        <position position="587"/>
    </location>
    <ligand>
        <name>Ca(2+)</name>
        <dbReference type="ChEBI" id="CHEBI:29108"/>
    </ligand>
</feature>
<organism evidence="10 11">
    <name type="scientific">Ajellomyces capsulatus (strain G186AR / H82 / ATCC MYA-2454 / RMSCC 2432)</name>
    <name type="common">Darling's disease fungus</name>
    <name type="synonym">Histoplasma capsulatum</name>
    <dbReference type="NCBI Taxonomy" id="447093"/>
    <lineage>
        <taxon>Eukaryota</taxon>
        <taxon>Fungi</taxon>
        <taxon>Dikarya</taxon>
        <taxon>Ascomycota</taxon>
        <taxon>Pezizomycotina</taxon>
        <taxon>Eurotiomycetes</taxon>
        <taxon>Eurotiomycetidae</taxon>
        <taxon>Onygenales</taxon>
        <taxon>Ajellomycetaceae</taxon>
        <taxon>Histoplasma</taxon>
    </lineage>
</organism>
<dbReference type="VEuPathDB" id="FungiDB:I7I50_07929"/>
<dbReference type="GO" id="GO:0005509">
    <property type="term" value="F:calcium ion binding"/>
    <property type="evidence" value="ECO:0007669"/>
    <property type="project" value="InterPro"/>
</dbReference>
<feature type="active site" evidence="6">
    <location>
        <position position="317"/>
    </location>
</feature>
<dbReference type="AlphaFoldDB" id="C0NWD3"/>
<comment type="pathway">
    <text evidence="2">Protein modification; protein glycosylation.</text>
</comment>
<keyword evidence="7" id="KW-0106">Calcium</keyword>
<keyword evidence="4 9" id="KW-0378">Hydrolase</keyword>
<dbReference type="GeneID" id="69040479"/>